<dbReference type="PANTHER" id="PTHR30468">
    <property type="entry name" value="ALPHA-KETOGLUTARATE-DEPENDENT SULFONATE DIOXYGENASE"/>
    <property type="match status" value="1"/>
</dbReference>
<feature type="region of interest" description="Disordered" evidence="7">
    <location>
        <begin position="282"/>
        <end position="304"/>
    </location>
</feature>
<dbReference type="SUPFAM" id="SSF51197">
    <property type="entry name" value="Clavaminate synthase-like"/>
    <property type="match status" value="1"/>
</dbReference>
<proteinExistence type="inferred from homology"/>
<evidence type="ECO:0000256" key="3">
    <source>
        <dbReference type="ARBA" id="ARBA00022723"/>
    </source>
</evidence>
<evidence type="ECO:0000256" key="1">
    <source>
        <dbReference type="ARBA" id="ARBA00001954"/>
    </source>
</evidence>
<dbReference type="Gene3D" id="3.60.130.10">
    <property type="entry name" value="Clavaminate synthase-like"/>
    <property type="match status" value="1"/>
</dbReference>
<evidence type="ECO:0000256" key="6">
    <source>
        <dbReference type="ARBA" id="ARBA00023004"/>
    </source>
</evidence>
<feature type="domain" description="TauD/TfdA-like" evidence="8">
    <location>
        <begin position="4"/>
        <end position="270"/>
    </location>
</feature>
<evidence type="ECO:0000256" key="4">
    <source>
        <dbReference type="ARBA" id="ARBA00022964"/>
    </source>
</evidence>
<comment type="cofactor">
    <cofactor evidence="1">
        <name>Fe(2+)</name>
        <dbReference type="ChEBI" id="CHEBI:29033"/>
    </cofactor>
</comment>
<evidence type="ECO:0000256" key="7">
    <source>
        <dbReference type="SAM" id="MobiDB-lite"/>
    </source>
</evidence>
<dbReference type="Proteomes" id="UP001500305">
    <property type="component" value="Unassembled WGS sequence"/>
</dbReference>
<dbReference type="InterPro" id="IPR051323">
    <property type="entry name" value="AtsK-like"/>
</dbReference>
<dbReference type="InterPro" id="IPR042098">
    <property type="entry name" value="TauD-like_sf"/>
</dbReference>
<keyword evidence="5" id="KW-0560">Oxidoreductase</keyword>
<dbReference type="Pfam" id="PF02668">
    <property type="entry name" value="TauD"/>
    <property type="match status" value="1"/>
</dbReference>
<evidence type="ECO:0000256" key="5">
    <source>
        <dbReference type="ARBA" id="ARBA00023002"/>
    </source>
</evidence>
<keyword evidence="10" id="KW-1185">Reference proteome</keyword>
<evidence type="ECO:0000313" key="9">
    <source>
        <dbReference type="EMBL" id="GAA2275963.1"/>
    </source>
</evidence>
<evidence type="ECO:0000259" key="8">
    <source>
        <dbReference type="Pfam" id="PF02668"/>
    </source>
</evidence>
<keyword evidence="4 9" id="KW-0223">Dioxygenase</keyword>
<dbReference type="GO" id="GO:0051213">
    <property type="term" value="F:dioxygenase activity"/>
    <property type="evidence" value="ECO:0007669"/>
    <property type="project" value="UniProtKB-KW"/>
</dbReference>
<comment type="similarity">
    <text evidence="2">Belongs to the TfdA dioxygenase family.</text>
</comment>
<organism evidence="9 10">
    <name type="scientific">Kitasatospora cystarginea</name>
    <dbReference type="NCBI Taxonomy" id="58350"/>
    <lineage>
        <taxon>Bacteria</taxon>
        <taxon>Bacillati</taxon>
        <taxon>Actinomycetota</taxon>
        <taxon>Actinomycetes</taxon>
        <taxon>Kitasatosporales</taxon>
        <taxon>Streptomycetaceae</taxon>
        <taxon>Kitasatospora</taxon>
    </lineage>
</organism>
<accession>A0ABP5RY55</accession>
<sequence length="304" mass="33240">MILEVRKVAGNIGAEIAGLDLAADLDGGTVAEIRDAVLAHKVVFFRGQRLTPESQQAFARRFGSLTTAHPVMPAAEGYTRVLDIDTSKVSVAADFWHTDLTHLHRPPLAAVLRAVTVPPWGGDTLWANTAHAYTCLPAGIRAMVDVLWAVHTNTFDYATSMRAQEDSRLGELQRKAQGAVFETLHPVVRVHPETGERALLLSHNARFSPGMSAPDFEALRRLLQSHITTPENTVRWRWAPGDVAFWDNRATQHYAALDYGNQPRHMQRVTLVGDVPVSVDGRRSEALTGDDSAYNGGRAASPAS</sequence>
<protein>
    <submittedName>
        <fullName evidence="9">TauD/TfdA family dioxygenase</fullName>
    </submittedName>
</protein>
<evidence type="ECO:0000256" key="2">
    <source>
        <dbReference type="ARBA" id="ARBA00005896"/>
    </source>
</evidence>
<keyword evidence="6" id="KW-0408">Iron</keyword>
<keyword evidence="3" id="KW-0479">Metal-binding</keyword>
<dbReference type="RefSeq" id="WP_344640816.1">
    <property type="nucleotide sequence ID" value="NZ_BAAATR010000053.1"/>
</dbReference>
<dbReference type="EMBL" id="BAAATR010000053">
    <property type="protein sequence ID" value="GAA2275963.1"/>
    <property type="molecule type" value="Genomic_DNA"/>
</dbReference>
<evidence type="ECO:0000313" key="10">
    <source>
        <dbReference type="Proteomes" id="UP001500305"/>
    </source>
</evidence>
<dbReference type="InterPro" id="IPR003819">
    <property type="entry name" value="TauD/TfdA-like"/>
</dbReference>
<dbReference type="PANTHER" id="PTHR30468:SF5">
    <property type="entry name" value="ALPHA-KETOGLUTARATE-DEPENDENT SULFATE ESTER DIOXYGENASE"/>
    <property type="match status" value="1"/>
</dbReference>
<comment type="caution">
    <text evidence="9">The sequence shown here is derived from an EMBL/GenBank/DDBJ whole genome shotgun (WGS) entry which is preliminary data.</text>
</comment>
<name>A0ABP5RY55_9ACTN</name>
<gene>
    <name evidence="9" type="ORF">GCM10010430_72340</name>
</gene>
<reference evidence="10" key="1">
    <citation type="journal article" date="2019" name="Int. J. Syst. Evol. Microbiol.">
        <title>The Global Catalogue of Microorganisms (GCM) 10K type strain sequencing project: providing services to taxonomists for standard genome sequencing and annotation.</title>
        <authorList>
            <consortium name="The Broad Institute Genomics Platform"/>
            <consortium name="The Broad Institute Genome Sequencing Center for Infectious Disease"/>
            <person name="Wu L."/>
            <person name="Ma J."/>
        </authorList>
    </citation>
    <scope>NUCLEOTIDE SEQUENCE [LARGE SCALE GENOMIC DNA]</scope>
    <source>
        <strain evidence="10">JCM 7356</strain>
    </source>
</reference>